<protein>
    <recommendedName>
        <fullName evidence="6">PinX1-related protein 1</fullName>
    </recommendedName>
</protein>
<feature type="compositionally biased region" description="Basic and acidic residues" evidence="8">
    <location>
        <begin position="165"/>
        <end position="186"/>
    </location>
</feature>
<feature type="compositionally biased region" description="Polar residues" evidence="8">
    <location>
        <begin position="227"/>
        <end position="241"/>
    </location>
</feature>
<evidence type="ECO:0000313" key="11">
    <source>
        <dbReference type="Proteomes" id="UP000316270"/>
    </source>
</evidence>
<keyword evidence="11" id="KW-1185">Reference proteome</keyword>
<dbReference type="GO" id="GO:0003676">
    <property type="term" value="F:nucleic acid binding"/>
    <property type="evidence" value="ECO:0007669"/>
    <property type="project" value="InterPro"/>
</dbReference>
<feature type="compositionally biased region" description="Basic residues" evidence="8">
    <location>
        <begin position="247"/>
        <end position="265"/>
    </location>
</feature>
<dbReference type="InterPro" id="IPR000467">
    <property type="entry name" value="G_patch_dom"/>
</dbReference>
<name>A0A517KWB6_9PEZI</name>
<reference evidence="10 11" key="1">
    <citation type="submission" date="2019-07" db="EMBL/GenBank/DDBJ databases">
        <title>Finished genome of Venturia effusa.</title>
        <authorList>
            <person name="Young C.A."/>
            <person name="Cox M.P."/>
            <person name="Ganley A.R.D."/>
            <person name="David W.J."/>
        </authorList>
    </citation>
    <scope>NUCLEOTIDE SEQUENCE [LARGE SCALE GENOMIC DNA]</scope>
    <source>
        <strain evidence="11">albino</strain>
    </source>
</reference>
<feature type="compositionally biased region" description="Basic residues" evidence="8">
    <location>
        <begin position="213"/>
        <end position="224"/>
    </location>
</feature>
<proteinExistence type="inferred from homology"/>
<dbReference type="GO" id="GO:0005730">
    <property type="term" value="C:nucleolus"/>
    <property type="evidence" value="ECO:0007669"/>
    <property type="project" value="UniProtKB-SubCell"/>
</dbReference>
<feature type="compositionally biased region" description="Low complexity" evidence="8">
    <location>
        <begin position="272"/>
        <end position="301"/>
    </location>
</feature>
<dbReference type="PANTHER" id="PTHR23149:SF31">
    <property type="entry name" value="PROTEIN PXR1"/>
    <property type="match status" value="1"/>
</dbReference>
<dbReference type="PANTHER" id="PTHR23149">
    <property type="entry name" value="G PATCH DOMAIN CONTAINING PROTEIN"/>
    <property type="match status" value="1"/>
</dbReference>
<evidence type="ECO:0000256" key="3">
    <source>
        <dbReference type="ARBA" id="ARBA00022552"/>
    </source>
</evidence>
<feature type="region of interest" description="Disordered" evidence="8">
    <location>
        <begin position="165"/>
        <end position="302"/>
    </location>
</feature>
<feature type="compositionally biased region" description="Basic and acidic residues" evidence="8">
    <location>
        <begin position="200"/>
        <end position="212"/>
    </location>
</feature>
<keyword evidence="4" id="KW-0539">Nucleus</keyword>
<comment type="subcellular location">
    <subcellularLocation>
        <location evidence="1">Nucleus</location>
        <location evidence="1">Nucleolus</location>
    </subcellularLocation>
</comment>
<dbReference type="Proteomes" id="UP000316270">
    <property type="component" value="Chromosome 1"/>
</dbReference>
<dbReference type="SMART" id="SM00443">
    <property type="entry name" value="G_patch"/>
    <property type="match status" value="1"/>
</dbReference>
<feature type="region of interest" description="Disordered" evidence="8">
    <location>
        <begin position="1"/>
        <end position="24"/>
    </location>
</feature>
<dbReference type="Pfam" id="PF01585">
    <property type="entry name" value="G-patch"/>
    <property type="match status" value="1"/>
</dbReference>
<dbReference type="STRING" id="50376.A0A517KWB6"/>
<evidence type="ECO:0000259" key="9">
    <source>
        <dbReference type="PROSITE" id="PS50174"/>
    </source>
</evidence>
<evidence type="ECO:0000256" key="4">
    <source>
        <dbReference type="ARBA" id="ARBA00023242"/>
    </source>
</evidence>
<evidence type="ECO:0000313" key="10">
    <source>
        <dbReference type="EMBL" id="QDS67665.1"/>
    </source>
</evidence>
<evidence type="ECO:0000256" key="2">
    <source>
        <dbReference type="ARBA" id="ARBA00022517"/>
    </source>
</evidence>
<feature type="domain" description="G-patch" evidence="9">
    <location>
        <begin position="25"/>
        <end position="79"/>
    </location>
</feature>
<keyword evidence="2" id="KW-0690">Ribosome biogenesis</keyword>
<evidence type="ECO:0000256" key="7">
    <source>
        <dbReference type="ARBA" id="ARBA00043878"/>
    </source>
</evidence>
<dbReference type="GO" id="GO:0006364">
    <property type="term" value="P:rRNA processing"/>
    <property type="evidence" value="ECO:0007669"/>
    <property type="project" value="UniProtKB-KW"/>
</dbReference>
<evidence type="ECO:0000256" key="8">
    <source>
        <dbReference type="SAM" id="MobiDB-lite"/>
    </source>
</evidence>
<gene>
    <name evidence="10" type="ORF">FKW77_004923</name>
</gene>
<organism evidence="10 11">
    <name type="scientific">Venturia effusa</name>
    <dbReference type="NCBI Taxonomy" id="50376"/>
    <lineage>
        <taxon>Eukaryota</taxon>
        <taxon>Fungi</taxon>
        <taxon>Dikarya</taxon>
        <taxon>Ascomycota</taxon>
        <taxon>Pezizomycotina</taxon>
        <taxon>Dothideomycetes</taxon>
        <taxon>Pleosporomycetidae</taxon>
        <taxon>Venturiales</taxon>
        <taxon>Venturiaceae</taxon>
        <taxon>Venturia</taxon>
    </lineage>
</organism>
<comment type="function">
    <text evidence="7">Involved in rRNA-processing at A0, A1 and A2 sites and negatively regulates telomerase.</text>
</comment>
<accession>A0A517KWB6</accession>
<comment type="similarity">
    <text evidence="5">Belongs to the PINX1 family.</text>
</comment>
<evidence type="ECO:0000256" key="6">
    <source>
        <dbReference type="ARBA" id="ARBA00041961"/>
    </source>
</evidence>
<keyword evidence="3" id="KW-0698">rRNA processing</keyword>
<feature type="compositionally biased region" description="Polar residues" evidence="8">
    <location>
        <begin position="11"/>
        <end position="24"/>
    </location>
</feature>
<evidence type="ECO:0000256" key="5">
    <source>
        <dbReference type="ARBA" id="ARBA00038007"/>
    </source>
</evidence>
<evidence type="ECO:0000256" key="1">
    <source>
        <dbReference type="ARBA" id="ARBA00004604"/>
    </source>
</evidence>
<dbReference type="EMBL" id="CP042185">
    <property type="protein sequence ID" value="QDS67665.1"/>
    <property type="molecule type" value="Genomic_DNA"/>
</dbReference>
<dbReference type="InterPro" id="IPR050656">
    <property type="entry name" value="PINX1"/>
</dbReference>
<sequence length="333" mass="36801">MGLAGPKNKTKISQDPNNTQWAKSTTGFGHRMLSSLGWTPGSTLGSKDATHRAHFTQASHSHIRVVLRDDNLGIGAQKGRADTDVFGLDMFQGLLGRLNGKTQEQLEKEGKSRKDVLLGSVGRERYGNGMFVRGGFLVGDKIEDVVSVEEAERLDKVRLAHEAKVDAAKKGDVEDSSEKKRKRDGEEGGNAKAEKKSKRREAIVDSEETSKKAEKKAKKEKRRKSEVTSTSADSRAQSSITPEKAEKKRLKAEKRARKEARRIRREQKALKKASLSNSSDSDSSPDPPSAAQAAAQQALSARFATRQRYIQQKRMATTDQKALNEIFMIKAQN</sequence>
<dbReference type="PROSITE" id="PS50174">
    <property type="entry name" value="G_PATCH"/>
    <property type="match status" value="1"/>
</dbReference>
<dbReference type="OrthoDB" id="29523at2759"/>
<dbReference type="AlphaFoldDB" id="A0A517KWB6"/>